<dbReference type="EMBL" id="JBEDUW010000002">
    <property type="protein sequence ID" value="KAK9946109.1"/>
    <property type="molecule type" value="Genomic_DNA"/>
</dbReference>
<protein>
    <recommendedName>
        <fullName evidence="4">Fe2OG dioxygenase domain-containing protein</fullName>
    </recommendedName>
</protein>
<gene>
    <name evidence="5" type="ORF">M0R45_011586</name>
</gene>
<dbReference type="InterPro" id="IPR026992">
    <property type="entry name" value="DIOX_N"/>
</dbReference>
<sequence>MATPEEAYKRIIPLDFGSVQTVPDSFVWPQASDGVQSGDGLTIPIIDLMDPNAPQLITEACETWGIFRLKGHGIATKLMEDMESECERLFSLPTDQKMKALRSPGGRMIGYGIAPIQSLFSTTMWHEGFTIMGSAIDHARLLWPNDYQGFCDKIDDYQKQMKALAEKLMRILFKALNIPVEEVNWFDDPTNSSGCSLALQLNSYPPCPDPTRTLGLAPHTDTSIVTLLQAQTSGLQVFKDGVGWFAVQPLPDALIVNLGDFTRILSNGRFISVLHRVVVKPIQRYSAAYFFRPPMDFAVSPLLSKDLGPGQVPRFRCVTAKEYSDLKAKHLDEAFSLIEN</sequence>
<keyword evidence="3" id="KW-0560">Oxidoreductase</keyword>
<proteinExistence type="inferred from homology"/>
<reference evidence="5 6" key="1">
    <citation type="journal article" date="2023" name="G3 (Bethesda)">
        <title>A chromosome-length genome assembly and annotation of blackberry (Rubus argutus, cv. 'Hillquist').</title>
        <authorList>
            <person name="Bruna T."/>
            <person name="Aryal R."/>
            <person name="Dudchenko O."/>
            <person name="Sargent D.J."/>
            <person name="Mead D."/>
            <person name="Buti M."/>
            <person name="Cavallini A."/>
            <person name="Hytonen T."/>
            <person name="Andres J."/>
            <person name="Pham M."/>
            <person name="Weisz D."/>
            <person name="Mascagni F."/>
            <person name="Usai G."/>
            <person name="Natali L."/>
            <person name="Bassil N."/>
            <person name="Fernandez G.E."/>
            <person name="Lomsadze A."/>
            <person name="Armour M."/>
            <person name="Olukolu B."/>
            <person name="Poorten T."/>
            <person name="Britton C."/>
            <person name="Davik J."/>
            <person name="Ashrafi H."/>
            <person name="Aiden E.L."/>
            <person name="Borodovsky M."/>
            <person name="Worthington M."/>
        </authorList>
    </citation>
    <scope>NUCLEOTIDE SEQUENCE [LARGE SCALE GENOMIC DNA]</scope>
    <source>
        <strain evidence="5">PI 553951</strain>
    </source>
</reference>
<dbReference type="InterPro" id="IPR044861">
    <property type="entry name" value="IPNS-like_FE2OG_OXY"/>
</dbReference>
<evidence type="ECO:0000313" key="6">
    <source>
        <dbReference type="Proteomes" id="UP001457282"/>
    </source>
</evidence>
<comment type="similarity">
    <text evidence="3">Belongs to the iron/ascorbate-dependent oxidoreductase family.</text>
</comment>
<evidence type="ECO:0000259" key="4">
    <source>
        <dbReference type="PROSITE" id="PS51471"/>
    </source>
</evidence>
<dbReference type="PANTHER" id="PTHR47990">
    <property type="entry name" value="2-OXOGLUTARATE (2OG) AND FE(II)-DEPENDENT OXYGENASE SUPERFAMILY PROTEIN-RELATED"/>
    <property type="match status" value="1"/>
</dbReference>
<accession>A0AAW1YD68</accession>
<name>A0AAW1YD68_RUBAR</name>
<dbReference type="SUPFAM" id="SSF51197">
    <property type="entry name" value="Clavaminate synthase-like"/>
    <property type="match status" value="1"/>
</dbReference>
<feature type="domain" description="Fe2OG dioxygenase" evidence="4">
    <location>
        <begin position="195"/>
        <end position="293"/>
    </location>
</feature>
<dbReference type="Gene3D" id="2.60.120.330">
    <property type="entry name" value="B-lactam Antibiotic, Isopenicillin N Synthase, Chain"/>
    <property type="match status" value="1"/>
</dbReference>
<dbReference type="GO" id="GO:0046872">
    <property type="term" value="F:metal ion binding"/>
    <property type="evidence" value="ECO:0007669"/>
    <property type="project" value="UniProtKB-KW"/>
</dbReference>
<evidence type="ECO:0000256" key="3">
    <source>
        <dbReference type="RuleBase" id="RU003682"/>
    </source>
</evidence>
<dbReference type="Pfam" id="PF03171">
    <property type="entry name" value="2OG-FeII_Oxy"/>
    <property type="match status" value="1"/>
</dbReference>
<evidence type="ECO:0000313" key="5">
    <source>
        <dbReference type="EMBL" id="KAK9946109.1"/>
    </source>
</evidence>
<dbReference type="GO" id="GO:0016491">
    <property type="term" value="F:oxidoreductase activity"/>
    <property type="evidence" value="ECO:0007669"/>
    <property type="project" value="UniProtKB-KW"/>
</dbReference>
<organism evidence="5 6">
    <name type="scientific">Rubus argutus</name>
    <name type="common">Southern blackberry</name>
    <dbReference type="NCBI Taxonomy" id="59490"/>
    <lineage>
        <taxon>Eukaryota</taxon>
        <taxon>Viridiplantae</taxon>
        <taxon>Streptophyta</taxon>
        <taxon>Embryophyta</taxon>
        <taxon>Tracheophyta</taxon>
        <taxon>Spermatophyta</taxon>
        <taxon>Magnoliopsida</taxon>
        <taxon>eudicotyledons</taxon>
        <taxon>Gunneridae</taxon>
        <taxon>Pentapetalae</taxon>
        <taxon>rosids</taxon>
        <taxon>fabids</taxon>
        <taxon>Rosales</taxon>
        <taxon>Rosaceae</taxon>
        <taxon>Rosoideae</taxon>
        <taxon>Rosoideae incertae sedis</taxon>
        <taxon>Rubus</taxon>
    </lineage>
</organism>
<evidence type="ECO:0000256" key="1">
    <source>
        <dbReference type="ARBA" id="ARBA00022723"/>
    </source>
</evidence>
<dbReference type="InterPro" id="IPR005123">
    <property type="entry name" value="Oxoglu/Fe-dep_dioxygenase_dom"/>
</dbReference>
<keyword evidence="1 3" id="KW-0479">Metal-binding</keyword>
<keyword evidence="6" id="KW-1185">Reference proteome</keyword>
<keyword evidence="2 3" id="KW-0408">Iron</keyword>
<dbReference type="Pfam" id="PF14226">
    <property type="entry name" value="DIOX_N"/>
    <property type="match status" value="1"/>
</dbReference>
<dbReference type="AlphaFoldDB" id="A0AAW1YD68"/>
<evidence type="ECO:0000256" key="2">
    <source>
        <dbReference type="ARBA" id="ARBA00023004"/>
    </source>
</evidence>
<dbReference type="PROSITE" id="PS51471">
    <property type="entry name" value="FE2OG_OXY"/>
    <property type="match status" value="1"/>
</dbReference>
<dbReference type="Proteomes" id="UP001457282">
    <property type="component" value="Unassembled WGS sequence"/>
</dbReference>
<dbReference type="InterPro" id="IPR050231">
    <property type="entry name" value="Iron_ascorbate_oxido_reductase"/>
</dbReference>
<comment type="caution">
    <text evidence="5">The sequence shown here is derived from an EMBL/GenBank/DDBJ whole genome shotgun (WGS) entry which is preliminary data.</text>
</comment>
<dbReference type="InterPro" id="IPR027443">
    <property type="entry name" value="IPNS-like_sf"/>
</dbReference>